<dbReference type="EMBL" id="JANBVN010000006">
    <property type="protein sequence ID" value="KAJ9165130.1"/>
    <property type="molecule type" value="Genomic_DNA"/>
</dbReference>
<evidence type="ECO:0000256" key="3">
    <source>
        <dbReference type="ARBA" id="ARBA00006256"/>
    </source>
</evidence>
<sequence>MSSKSDATIAEEFQAYYLQRATKELAEDLDKVRSADDFKNDAIPLLIHALQQGTTMFSAEDKRRIVAGSEARAEGKGN</sequence>
<evidence type="ECO:0000256" key="6">
    <source>
        <dbReference type="ARBA" id="ARBA00023242"/>
    </source>
</evidence>
<name>A0AA38SDL3_9PEZI</name>
<reference evidence="9" key="1">
    <citation type="submission" date="2022-07" db="EMBL/GenBank/DDBJ databases">
        <title>Fungi with potential for degradation of polypropylene.</title>
        <authorList>
            <person name="Gostincar C."/>
        </authorList>
    </citation>
    <scope>NUCLEOTIDE SEQUENCE</scope>
    <source>
        <strain evidence="9">EXF-13287</strain>
    </source>
</reference>
<comment type="function">
    <text evidence="1">Required for efficient biogenesis of the 60S ribosomal subunit.</text>
</comment>
<dbReference type="Proteomes" id="UP001174691">
    <property type="component" value="Unassembled WGS sequence"/>
</dbReference>
<comment type="caution">
    <text evidence="9">The sequence shown here is derived from an EMBL/GenBank/DDBJ whole genome shotgun (WGS) entry which is preliminary data.</text>
</comment>
<gene>
    <name evidence="9" type="ORF">NKR19_g669</name>
</gene>
<protein>
    <recommendedName>
        <fullName evidence="4">Ribosome assembly protein 3</fullName>
    </recommendedName>
</protein>
<dbReference type="PANTHER" id="PTHR28127:SF1">
    <property type="entry name" value="RIBOSOME ASSEMBLY PROTEIN 3"/>
    <property type="match status" value="1"/>
</dbReference>
<evidence type="ECO:0000256" key="1">
    <source>
        <dbReference type="ARBA" id="ARBA00003035"/>
    </source>
</evidence>
<organism evidence="9 10">
    <name type="scientific">Coniochaeta hoffmannii</name>
    <dbReference type="NCBI Taxonomy" id="91930"/>
    <lineage>
        <taxon>Eukaryota</taxon>
        <taxon>Fungi</taxon>
        <taxon>Dikarya</taxon>
        <taxon>Ascomycota</taxon>
        <taxon>Pezizomycotina</taxon>
        <taxon>Sordariomycetes</taxon>
        <taxon>Sordariomycetidae</taxon>
        <taxon>Coniochaetales</taxon>
        <taxon>Coniochaetaceae</taxon>
        <taxon>Coniochaeta</taxon>
    </lineage>
</organism>
<dbReference type="GO" id="GO:0000027">
    <property type="term" value="P:ribosomal large subunit assembly"/>
    <property type="evidence" value="ECO:0007669"/>
    <property type="project" value="TreeGrafter"/>
</dbReference>
<keyword evidence="6" id="KW-0539">Nucleus</keyword>
<evidence type="ECO:0000259" key="8">
    <source>
        <dbReference type="Pfam" id="PF14615"/>
    </source>
</evidence>
<evidence type="ECO:0000313" key="10">
    <source>
        <dbReference type="Proteomes" id="UP001174691"/>
    </source>
</evidence>
<keyword evidence="7" id="KW-0687">Ribonucleoprotein</keyword>
<evidence type="ECO:0000256" key="2">
    <source>
        <dbReference type="ARBA" id="ARBA00004604"/>
    </source>
</evidence>
<dbReference type="InterPro" id="IPR051898">
    <property type="entry name" value="Ribosome_Assembly_3"/>
</dbReference>
<comment type="subcellular location">
    <subcellularLocation>
        <location evidence="2">Nucleus</location>
        <location evidence="2">Nucleolus</location>
    </subcellularLocation>
</comment>
<evidence type="ECO:0000313" key="9">
    <source>
        <dbReference type="EMBL" id="KAJ9165130.1"/>
    </source>
</evidence>
<dbReference type="GO" id="GO:0005730">
    <property type="term" value="C:nucleolus"/>
    <property type="evidence" value="ECO:0007669"/>
    <property type="project" value="UniProtKB-SubCell"/>
</dbReference>
<keyword evidence="5" id="KW-0690">Ribosome biogenesis</keyword>
<keyword evidence="10" id="KW-1185">Reference proteome</keyword>
<feature type="domain" description="Ribosome-assembly protein 3 C-terminal" evidence="8">
    <location>
        <begin position="13"/>
        <end position="58"/>
    </location>
</feature>
<evidence type="ECO:0000256" key="4">
    <source>
        <dbReference type="ARBA" id="ARBA00015339"/>
    </source>
</evidence>
<evidence type="ECO:0000256" key="7">
    <source>
        <dbReference type="ARBA" id="ARBA00023274"/>
    </source>
</evidence>
<comment type="similarity">
    <text evidence="3">Belongs to the RSA3 family.</text>
</comment>
<evidence type="ECO:0000256" key="5">
    <source>
        <dbReference type="ARBA" id="ARBA00022517"/>
    </source>
</evidence>
<dbReference type="GO" id="GO:0030687">
    <property type="term" value="C:preribosome, large subunit precursor"/>
    <property type="evidence" value="ECO:0007669"/>
    <property type="project" value="TreeGrafter"/>
</dbReference>
<proteinExistence type="inferred from homology"/>
<dbReference type="AlphaFoldDB" id="A0AA38SDL3"/>
<dbReference type="Pfam" id="PF14615">
    <property type="entry name" value="Rsa3"/>
    <property type="match status" value="1"/>
</dbReference>
<accession>A0AA38SDL3</accession>
<dbReference type="PANTHER" id="PTHR28127">
    <property type="entry name" value="RIBOSOME ASSEMBLY PROTEIN 3"/>
    <property type="match status" value="1"/>
</dbReference>
<dbReference type="InterPro" id="IPR028217">
    <property type="entry name" value="Rsa3_C"/>
</dbReference>